<dbReference type="AlphaFoldDB" id="A0A453MKK2"/>
<sequence length="102" mass="11738">MVAASYYLGLLLHHSLEGAIHICAYIIKQTEEVGRRKLPGSVHITIYQYTGNAMPIQEDSFFIFIHTHIQKKEDETPIEIIIYTVEDFTIYTHFCFSFGKPG</sequence>
<accession>A0A453MKK2</accession>
<reference evidence="1" key="3">
    <citation type="journal article" date="2017" name="Nature">
        <title>Genome sequence of the progenitor of the wheat D genome Aegilops tauschii.</title>
        <authorList>
            <person name="Luo M.C."/>
            <person name="Gu Y.Q."/>
            <person name="Puiu D."/>
            <person name="Wang H."/>
            <person name="Twardziok S.O."/>
            <person name="Deal K.R."/>
            <person name="Huo N."/>
            <person name="Zhu T."/>
            <person name="Wang L."/>
            <person name="Wang Y."/>
            <person name="McGuire P.E."/>
            <person name="Liu S."/>
            <person name="Long H."/>
            <person name="Ramasamy R.K."/>
            <person name="Rodriguez J.C."/>
            <person name="Van S.L."/>
            <person name="Yuan L."/>
            <person name="Wang Z."/>
            <person name="Xia Z."/>
            <person name="Xiao L."/>
            <person name="Anderson O.D."/>
            <person name="Ouyang S."/>
            <person name="Liang Y."/>
            <person name="Zimin A.V."/>
            <person name="Pertea G."/>
            <person name="Qi P."/>
            <person name="Bennetzen J.L."/>
            <person name="Dai X."/>
            <person name="Dawson M.W."/>
            <person name="Muller H.G."/>
            <person name="Kugler K."/>
            <person name="Rivarola-Duarte L."/>
            <person name="Spannagl M."/>
            <person name="Mayer K.F.X."/>
            <person name="Lu F.H."/>
            <person name="Bevan M.W."/>
            <person name="Leroy P."/>
            <person name="Li P."/>
            <person name="You F.M."/>
            <person name="Sun Q."/>
            <person name="Liu Z."/>
            <person name="Lyons E."/>
            <person name="Wicker T."/>
            <person name="Salzberg S.L."/>
            <person name="Devos K.M."/>
            <person name="Dvorak J."/>
        </authorList>
    </citation>
    <scope>NUCLEOTIDE SEQUENCE [LARGE SCALE GENOMIC DNA]</scope>
    <source>
        <strain evidence="1">cv. AL8/78</strain>
    </source>
</reference>
<protein>
    <submittedName>
        <fullName evidence="1">Uncharacterized protein</fullName>
    </submittedName>
</protein>
<dbReference type="EnsemblPlants" id="AET5Gv21221500.4">
    <property type="protein sequence ID" value="AET5Gv21221500.4"/>
    <property type="gene ID" value="AET5Gv21221500"/>
</dbReference>
<reference evidence="1" key="5">
    <citation type="journal article" date="2021" name="G3 (Bethesda)">
        <title>Aegilops tauschii genome assembly Aet v5.0 features greater sequence contiguity and improved annotation.</title>
        <authorList>
            <person name="Wang L."/>
            <person name="Zhu T."/>
            <person name="Rodriguez J.C."/>
            <person name="Deal K.R."/>
            <person name="Dubcovsky J."/>
            <person name="McGuire P.E."/>
            <person name="Lux T."/>
            <person name="Spannagl M."/>
            <person name="Mayer K.F.X."/>
            <person name="Baldrich P."/>
            <person name="Meyers B.C."/>
            <person name="Huo N."/>
            <person name="Gu Y.Q."/>
            <person name="Zhou H."/>
            <person name="Devos K.M."/>
            <person name="Bennetzen J.L."/>
            <person name="Unver T."/>
            <person name="Budak H."/>
            <person name="Gulick P.J."/>
            <person name="Galiba G."/>
            <person name="Kalapos B."/>
            <person name="Nelson D.R."/>
            <person name="Li P."/>
            <person name="You F.M."/>
            <person name="Luo M.C."/>
            <person name="Dvorak J."/>
        </authorList>
    </citation>
    <scope>NUCLEOTIDE SEQUENCE [LARGE SCALE GENOMIC DNA]</scope>
    <source>
        <strain evidence="1">cv. AL8/78</strain>
    </source>
</reference>
<reference evidence="1" key="4">
    <citation type="submission" date="2019-03" db="UniProtKB">
        <authorList>
            <consortium name="EnsemblPlants"/>
        </authorList>
    </citation>
    <scope>IDENTIFICATION</scope>
</reference>
<evidence type="ECO:0000313" key="2">
    <source>
        <dbReference type="Proteomes" id="UP000015105"/>
    </source>
</evidence>
<dbReference type="Gramene" id="AET5Gv21221500.4">
    <property type="protein sequence ID" value="AET5Gv21221500.4"/>
    <property type="gene ID" value="AET5Gv21221500"/>
</dbReference>
<name>A0A453MKK2_AEGTS</name>
<reference evidence="2" key="1">
    <citation type="journal article" date="2014" name="Science">
        <title>Ancient hybridizations among the ancestral genomes of bread wheat.</title>
        <authorList>
            <consortium name="International Wheat Genome Sequencing Consortium,"/>
            <person name="Marcussen T."/>
            <person name="Sandve S.R."/>
            <person name="Heier L."/>
            <person name="Spannagl M."/>
            <person name="Pfeifer M."/>
            <person name="Jakobsen K.S."/>
            <person name="Wulff B.B."/>
            <person name="Steuernagel B."/>
            <person name="Mayer K.F."/>
            <person name="Olsen O.A."/>
        </authorList>
    </citation>
    <scope>NUCLEOTIDE SEQUENCE [LARGE SCALE GENOMIC DNA]</scope>
    <source>
        <strain evidence="2">cv. AL8/78</strain>
    </source>
</reference>
<reference evidence="2" key="2">
    <citation type="journal article" date="2017" name="Nat. Plants">
        <title>The Aegilops tauschii genome reveals multiple impacts of transposons.</title>
        <authorList>
            <person name="Zhao G."/>
            <person name="Zou C."/>
            <person name="Li K."/>
            <person name="Wang K."/>
            <person name="Li T."/>
            <person name="Gao L."/>
            <person name="Zhang X."/>
            <person name="Wang H."/>
            <person name="Yang Z."/>
            <person name="Liu X."/>
            <person name="Jiang W."/>
            <person name="Mao L."/>
            <person name="Kong X."/>
            <person name="Jiao Y."/>
            <person name="Jia J."/>
        </authorList>
    </citation>
    <scope>NUCLEOTIDE SEQUENCE [LARGE SCALE GENOMIC DNA]</scope>
    <source>
        <strain evidence="2">cv. AL8/78</strain>
    </source>
</reference>
<keyword evidence="2" id="KW-1185">Reference proteome</keyword>
<dbReference type="Proteomes" id="UP000015105">
    <property type="component" value="Chromosome 5D"/>
</dbReference>
<organism evidence="1 2">
    <name type="scientific">Aegilops tauschii subsp. strangulata</name>
    <name type="common">Goatgrass</name>
    <dbReference type="NCBI Taxonomy" id="200361"/>
    <lineage>
        <taxon>Eukaryota</taxon>
        <taxon>Viridiplantae</taxon>
        <taxon>Streptophyta</taxon>
        <taxon>Embryophyta</taxon>
        <taxon>Tracheophyta</taxon>
        <taxon>Spermatophyta</taxon>
        <taxon>Magnoliopsida</taxon>
        <taxon>Liliopsida</taxon>
        <taxon>Poales</taxon>
        <taxon>Poaceae</taxon>
        <taxon>BOP clade</taxon>
        <taxon>Pooideae</taxon>
        <taxon>Triticodae</taxon>
        <taxon>Triticeae</taxon>
        <taxon>Triticinae</taxon>
        <taxon>Aegilops</taxon>
    </lineage>
</organism>
<evidence type="ECO:0000313" key="1">
    <source>
        <dbReference type="EnsemblPlants" id="AET5Gv21221500.4"/>
    </source>
</evidence>
<proteinExistence type="predicted"/>